<evidence type="ECO:0000256" key="1">
    <source>
        <dbReference type="SAM" id="MobiDB-lite"/>
    </source>
</evidence>
<protein>
    <submittedName>
        <fullName evidence="2">Uncharacterized protein</fullName>
    </submittedName>
</protein>
<dbReference type="AlphaFoldDB" id="A0AAN6MGJ7"/>
<reference evidence="2" key="1">
    <citation type="journal article" date="2023" name="Mol. Phylogenet. Evol.">
        <title>Genome-scale phylogeny and comparative genomics of the fungal order Sordariales.</title>
        <authorList>
            <person name="Hensen N."/>
            <person name="Bonometti L."/>
            <person name="Westerberg I."/>
            <person name="Brannstrom I.O."/>
            <person name="Guillou S."/>
            <person name="Cros-Aarteil S."/>
            <person name="Calhoun S."/>
            <person name="Haridas S."/>
            <person name="Kuo A."/>
            <person name="Mondo S."/>
            <person name="Pangilinan J."/>
            <person name="Riley R."/>
            <person name="LaButti K."/>
            <person name="Andreopoulos B."/>
            <person name="Lipzen A."/>
            <person name="Chen C."/>
            <person name="Yan M."/>
            <person name="Daum C."/>
            <person name="Ng V."/>
            <person name="Clum A."/>
            <person name="Steindorff A."/>
            <person name="Ohm R.A."/>
            <person name="Martin F."/>
            <person name="Silar P."/>
            <person name="Natvig D.O."/>
            <person name="Lalanne C."/>
            <person name="Gautier V."/>
            <person name="Ament-Velasquez S.L."/>
            <person name="Kruys A."/>
            <person name="Hutchinson M.I."/>
            <person name="Powell A.J."/>
            <person name="Barry K."/>
            <person name="Miller A.N."/>
            <person name="Grigoriev I.V."/>
            <person name="Debuchy R."/>
            <person name="Gladieux P."/>
            <person name="Hiltunen Thoren M."/>
            <person name="Johannesson H."/>
        </authorList>
    </citation>
    <scope>NUCLEOTIDE SEQUENCE</scope>
    <source>
        <strain evidence="2">CBS 103.79</strain>
    </source>
</reference>
<feature type="region of interest" description="Disordered" evidence="1">
    <location>
        <begin position="1"/>
        <end position="27"/>
    </location>
</feature>
<sequence length="264" mass="28715">MIKESWGISQTSSPKPPTTSLPPTRHRSTPIMDIPVSLVANALLSLPHKEDAPIHIHATVPFSLLVKDFDPNTARGPYFEEPRCWLANRLFGPRRRTPSSASTRVALFADFAFTGGVWPWLSALLLGKEVRISTCTIGSDAKDWADASASNLFYAFTTGATDDDDDDDNDDMDCGRAVGLTASPGPDGTGGILFTVKEMDKREASAWKTAWTGRPTPSPGSDVEPGDDRAMKSKNHVLYTSKAGWFAPSASSEKESFESDWLVH</sequence>
<organism evidence="2 3">
    <name type="scientific">Staphylotrichum tortipilum</name>
    <dbReference type="NCBI Taxonomy" id="2831512"/>
    <lineage>
        <taxon>Eukaryota</taxon>
        <taxon>Fungi</taxon>
        <taxon>Dikarya</taxon>
        <taxon>Ascomycota</taxon>
        <taxon>Pezizomycotina</taxon>
        <taxon>Sordariomycetes</taxon>
        <taxon>Sordariomycetidae</taxon>
        <taxon>Sordariales</taxon>
        <taxon>Chaetomiaceae</taxon>
        <taxon>Staphylotrichum</taxon>
    </lineage>
</organism>
<evidence type="ECO:0000313" key="2">
    <source>
        <dbReference type="EMBL" id="KAK3899804.1"/>
    </source>
</evidence>
<feature type="region of interest" description="Disordered" evidence="1">
    <location>
        <begin position="210"/>
        <end position="229"/>
    </location>
</feature>
<gene>
    <name evidence="2" type="ORF">C8A05DRAFT_17821</name>
</gene>
<dbReference type="Proteomes" id="UP001303889">
    <property type="component" value="Unassembled WGS sequence"/>
</dbReference>
<name>A0AAN6MGJ7_9PEZI</name>
<proteinExistence type="predicted"/>
<evidence type="ECO:0000313" key="3">
    <source>
        <dbReference type="Proteomes" id="UP001303889"/>
    </source>
</evidence>
<comment type="caution">
    <text evidence="2">The sequence shown here is derived from an EMBL/GenBank/DDBJ whole genome shotgun (WGS) entry which is preliminary data.</text>
</comment>
<reference evidence="2" key="2">
    <citation type="submission" date="2023-05" db="EMBL/GenBank/DDBJ databases">
        <authorList>
            <consortium name="Lawrence Berkeley National Laboratory"/>
            <person name="Steindorff A."/>
            <person name="Hensen N."/>
            <person name="Bonometti L."/>
            <person name="Westerberg I."/>
            <person name="Brannstrom I.O."/>
            <person name="Guillou S."/>
            <person name="Cros-Aarteil S."/>
            <person name="Calhoun S."/>
            <person name="Haridas S."/>
            <person name="Kuo A."/>
            <person name="Mondo S."/>
            <person name="Pangilinan J."/>
            <person name="Riley R."/>
            <person name="Labutti K."/>
            <person name="Andreopoulos B."/>
            <person name="Lipzen A."/>
            <person name="Chen C."/>
            <person name="Yanf M."/>
            <person name="Daum C."/>
            <person name="Ng V."/>
            <person name="Clum A."/>
            <person name="Ohm R."/>
            <person name="Martin F."/>
            <person name="Silar P."/>
            <person name="Natvig D."/>
            <person name="Lalanne C."/>
            <person name="Gautier V."/>
            <person name="Ament-Velasquez S.L."/>
            <person name="Kruys A."/>
            <person name="Hutchinson M.I."/>
            <person name="Powell A.J."/>
            <person name="Barry K."/>
            <person name="Miller A.N."/>
            <person name="Grigoriev I.V."/>
            <person name="Debuchy R."/>
            <person name="Gladieux P."/>
            <person name="Thoren M.H."/>
            <person name="Johannesson H."/>
        </authorList>
    </citation>
    <scope>NUCLEOTIDE SEQUENCE</scope>
    <source>
        <strain evidence="2">CBS 103.79</strain>
    </source>
</reference>
<dbReference type="EMBL" id="MU855738">
    <property type="protein sequence ID" value="KAK3899804.1"/>
    <property type="molecule type" value="Genomic_DNA"/>
</dbReference>
<accession>A0AAN6MGJ7</accession>
<keyword evidence="3" id="KW-1185">Reference proteome</keyword>